<evidence type="ECO:0000256" key="7">
    <source>
        <dbReference type="SAM" id="Phobius"/>
    </source>
</evidence>
<feature type="transmembrane region" description="Helical" evidence="7">
    <location>
        <begin position="32"/>
        <end position="51"/>
    </location>
</feature>
<accession>A0A840SB37</accession>
<dbReference type="EMBL" id="JACHFR010000001">
    <property type="protein sequence ID" value="MBB5217920.1"/>
    <property type="molecule type" value="Genomic_DNA"/>
</dbReference>
<dbReference type="PANTHER" id="PTHR30489:SF0">
    <property type="entry name" value="LIPOPROTEIN-RELEASING SYSTEM TRANSMEMBRANE PROTEIN LOLE"/>
    <property type="match status" value="1"/>
</dbReference>
<dbReference type="PANTHER" id="PTHR30489">
    <property type="entry name" value="LIPOPROTEIN-RELEASING SYSTEM TRANSMEMBRANE PROTEIN LOLE"/>
    <property type="match status" value="1"/>
</dbReference>
<evidence type="ECO:0000313" key="11">
    <source>
        <dbReference type="Proteomes" id="UP000578697"/>
    </source>
</evidence>
<name>A0A840SB37_9SPIR</name>
<protein>
    <submittedName>
        <fullName evidence="10">ABC transporter permease</fullName>
    </submittedName>
    <submittedName>
        <fullName evidence="9">Lipoprotein-releasing system permease protein</fullName>
    </submittedName>
</protein>
<evidence type="ECO:0000313" key="10">
    <source>
        <dbReference type="EMBL" id="QOS40362.1"/>
    </source>
</evidence>
<dbReference type="EMBL" id="CP031517">
    <property type="protein sequence ID" value="QOS40362.1"/>
    <property type="molecule type" value="Genomic_DNA"/>
</dbReference>
<feature type="domain" description="ABC3 transporter permease C-terminal" evidence="8">
    <location>
        <begin position="292"/>
        <end position="434"/>
    </location>
</feature>
<comment type="similarity">
    <text evidence="2">Belongs to the ABC-4 integral membrane protein family. LolC/E subfamily.</text>
</comment>
<dbReference type="GO" id="GO:0044874">
    <property type="term" value="P:lipoprotein localization to outer membrane"/>
    <property type="evidence" value="ECO:0007669"/>
    <property type="project" value="TreeGrafter"/>
</dbReference>
<gene>
    <name evidence="10" type="ORF">DYE49_07775</name>
    <name evidence="9" type="ORF">HNP77_000264</name>
</gene>
<dbReference type="InterPro" id="IPR051447">
    <property type="entry name" value="Lipoprotein-release_system"/>
</dbReference>
<evidence type="ECO:0000256" key="2">
    <source>
        <dbReference type="ARBA" id="ARBA00005236"/>
    </source>
</evidence>
<organism evidence="9 11">
    <name type="scientific">Treponema rectale</name>
    <dbReference type="NCBI Taxonomy" id="744512"/>
    <lineage>
        <taxon>Bacteria</taxon>
        <taxon>Pseudomonadati</taxon>
        <taxon>Spirochaetota</taxon>
        <taxon>Spirochaetia</taxon>
        <taxon>Spirochaetales</taxon>
        <taxon>Treponemataceae</taxon>
        <taxon>Treponema</taxon>
    </lineage>
</organism>
<evidence type="ECO:0000256" key="6">
    <source>
        <dbReference type="ARBA" id="ARBA00023136"/>
    </source>
</evidence>
<keyword evidence="4 7" id="KW-0812">Transmembrane</keyword>
<evidence type="ECO:0000256" key="4">
    <source>
        <dbReference type="ARBA" id="ARBA00022692"/>
    </source>
</evidence>
<keyword evidence="3" id="KW-1003">Cell membrane</keyword>
<dbReference type="RefSeq" id="WP_184651360.1">
    <property type="nucleotide sequence ID" value="NZ_JACHFR010000001.1"/>
</dbReference>
<dbReference type="InterPro" id="IPR003838">
    <property type="entry name" value="ABC3_permease_C"/>
</dbReference>
<keyword evidence="5 7" id="KW-1133">Transmembrane helix</keyword>
<evidence type="ECO:0000256" key="5">
    <source>
        <dbReference type="ARBA" id="ARBA00022989"/>
    </source>
</evidence>
<evidence type="ECO:0000259" key="8">
    <source>
        <dbReference type="Pfam" id="PF02687"/>
    </source>
</evidence>
<feature type="transmembrane region" description="Helical" evidence="7">
    <location>
        <begin position="333"/>
        <end position="353"/>
    </location>
</feature>
<dbReference type="Proteomes" id="UP000593591">
    <property type="component" value="Chromosome"/>
</dbReference>
<dbReference type="Proteomes" id="UP000578697">
    <property type="component" value="Unassembled WGS sequence"/>
</dbReference>
<dbReference type="GO" id="GO:0098797">
    <property type="term" value="C:plasma membrane protein complex"/>
    <property type="evidence" value="ECO:0007669"/>
    <property type="project" value="TreeGrafter"/>
</dbReference>
<keyword evidence="6 7" id="KW-0472">Membrane</keyword>
<reference evidence="10 12" key="1">
    <citation type="submission" date="2018-08" db="EMBL/GenBank/DDBJ databases">
        <title>The first complete genome of Treponema rectale (CHPAT), a commensal spirochete of the bovine rectum.</title>
        <authorList>
            <person name="Staton G.J."/>
            <person name="Clegg S.R."/>
            <person name="Carter S.D."/>
            <person name="Radford A.D."/>
            <person name="Darby A."/>
            <person name="Hall N."/>
            <person name="Birtles R.J."/>
            <person name="Evans N.J."/>
        </authorList>
    </citation>
    <scope>NUCLEOTIDE SEQUENCE [LARGE SCALE GENOMIC DNA]</scope>
    <source>
        <strain evidence="10 12">CHPA</strain>
    </source>
</reference>
<dbReference type="KEGG" id="trc:DYE49_07775"/>
<sequence length="441" mass="47953">MKLAASFFYAKRILFPRAEEGRDLLGRKSLKGAMLCIGISLVPLIAVLVISESMIDGMTGRMIHLATGDLQVQYDSLSSHASGEEEFLTAAESLKKVDGVLQVMPEVRSEALASSAGIRTGAVIRGIERNVFKDNSYFSSLFDVIEGSADLSENRSAVISSKMAEILSLKPGDNVTLITVNSSGGRMTPKASVFKVRGIVSSGYQELDQLWVFISVSDAFSALASSGRQYFVNISTSDPFSPELDRVLHNVDSFLKADRENSFINLSSVYTWKELNASQTENFSSTKVMLLLVMLFIVLVAGINISSALVMIVMERSREIAILKSTGASSSGIALAFIITGLGCGAGGIIIGLPAGLFAAVNINHIITGIERMVNFITRLHSGEKFHLLNPAYYIQKIEVEVPFEELVFIVFFTLFLSFAVSVFPALRAAKEKPMDTLRKN</sequence>
<comment type="subcellular location">
    <subcellularLocation>
        <location evidence="1">Cell membrane</location>
        <topology evidence="1">Multi-pass membrane protein</topology>
    </subcellularLocation>
</comment>
<keyword evidence="9" id="KW-0449">Lipoprotein</keyword>
<evidence type="ECO:0000313" key="12">
    <source>
        <dbReference type="Proteomes" id="UP000593591"/>
    </source>
</evidence>
<reference evidence="9 11" key="2">
    <citation type="submission" date="2020-08" db="EMBL/GenBank/DDBJ databases">
        <title>Genomic Encyclopedia of Type Strains, Phase IV (KMG-IV): sequencing the most valuable type-strain genomes for metagenomic binning, comparative biology and taxonomic classification.</title>
        <authorList>
            <person name="Goeker M."/>
        </authorList>
    </citation>
    <scope>NUCLEOTIDE SEQUENCE [LARGE SCALE GENOMIC DNA]</scope>
    <source>
        <strain evidence="9 11">DSM 103679</strain>
    </source>
</reference>
<proteinExistence type="inferred from homology"/>
<dbReference type="AlphaFoldDB" id="A0A840SB37"/>
<evidence type="ECO:0000256" key="3">
    <source>
        <dbReference type="ARBA" id="ARBA00022475"/>
    </source>
</evidence>
<keyword evidence="11" id="KW-1185">Reference proteome</keyword>
<feature type="transmembrane region" description="Helical" evidence="7">
    <location>
        <begin position="288"/>
        <end position="313"/>
    </location>
</feature>
<evidence type="ECO:0000313" key="9">
    <source>
        <dbReference type="EMBL" id="MBB5217920.1"/>
    </source>
</evidence>
<evidence type="ECO:0000256" key="1">
    <source>
        <dbReference type="ARBA" id="ARBA00004651"/>
    </source>
</evidence>
<dbReference type="Pfam" id="PF02687">
    <property type="entry name" value="FtsX"/>
    <property type="match status" value="1"/>
</dbReference>
<feature type="transmembrane region" description="Helical" evidence="7">
    <location>
        <begin position="407"/>
        <end position="430"/>
    </location>
</feature>